<dbReference type="GO" id="GO:0008270">
    <property type="term" value="F:zinc ion binding"/>
    <property type="evidence" value="ECO:0007669"/>
    <property type="project" value="UniProtKB-KW"/>
</dbReference>
<protein>
    <submittedName>
        <fullName evidence="8">SET and MYND domain-containing protein DDB_G0273589-like</fullName>
    </submittedName>
</protein>
<dbReference type="KEGG" id="aten:116291515"/>
<proteinExistence type="predicted"/>
<evidence type="ECO:0000313" key="8">
    <source>
        <dbReference type="RefSeq" id="XP_031554547.1"/>
    </source>
</evidence>
<evidence type="ECO:0000256" key="3">
    <source>
        <dbReference type="ARBA" id="ARBA00022833"/>
    </source>
</evidence>
<dbReference type="PROSITE" id="PS01360">
    <property type="entry name" value="ZF_MYND_1"/>
    <property type="match status" value="1"/>
</dbReference>
<dbReference type="AlphaFoldDB" id="A0A6P8HPI4"/>
<dbReference type="InParanoid" id="A0A6P8HPI4"/>
<dbReference type="RefSeq" id="XP_031554547.1">
    <property type="nucleotide sequence ID" value="XM_031698687.1"/>
</dbReference>
<evidence type="ECO:0000256" key="5">
    <source>
        <dbReference type="SAM" id="MobiDB-lite"/>
    </source>
</evidence>
<sequence>MSFLIPPTRDLSRNIPSGYFKMADCSGTFPAQTTVTQTLKCSYCDKTVRFMKLCTQCRAILYCSRECQIKDWPSHKKKCTKVKFKTKEQKALKGIIYQNKILEEKENKVKENHGNSSKVMNDEKQLEQQMENFQNIDKKQENILNNGKILSSSLKKESEEESPKENCTSKTDTNDEIQGISQWNGETVTIFIRHNKEKKKVDIVKKPNDNNSTFQQISDFLRIPVGKLKLIHKGKMIVPENANAFLTHGAMFLAFGEASECEDGLDKTDIDILIKQLNVDRNMAVKALRRTGTLLDAIFDIGNKG</sequence>
<accession>A0A6P8HPI4</accession>
<feature type="region of interest" description="Disordered" evidence="5">
    <location>
        <begin position="153"/>
        <end position="173"/>
    </location>
</feature>
<dbReference type="InterPro" id="IPR002893">
    <property type="entry name" value="Znf_MYND"/>
</dbReference>
<dbReference type="GeneID" id="116291515"/>
<evidence type="ECO:0000313" key="7">
    <source>
        <dbReference type="Proteomes" id="UP000515163"/>
    </source>
</evidence>
<evidence type="ECO:0000256" key="1">
    <source>
        <dbReference type="ARBA" id="ARBA00022723"/>
    </source>
</evidence>
<reference evidence="8" key="1">
    <citation type="submission" date="2025-08" db="UniProtKB">
        <authorList>
            <consortium name="RefSeq"/>
        </authorList>
    </citation>
    <scope>IDENTIFICATION</scope>
    <source>
        <tissue evidence="8">Tentacle</tissue>
    </source>
</reference>
<keyword evidence="2 4" id="KW-0863">Zinc-finger</keyword>
<organism evidence="7 8">
    <name type="scientific">Actinia tenebrosa</name>
    <name type="common">Australian red waratah sea anemone</name>
    <dbReference type="NCBI Taxonomy" id="6105"/>
    <lineage>
        <taxon>Eukaryota</taxon>
        <taxon>Metazoa</taxon>
        <taxon>Cnidaria</taxon>
        <taxon>Anthozoa</taxon>
        <taxon>Hexacorallia</taxon>
        <taxon>Actiniaria</taxon>
        <taxon>Actiniidae</taxon>
        <taxon>Actinia</taxon>
    </lineage>
</organism>
<evidence type="ECO:0000259" key="6">
    <source>
        <dbReference type="PROSITE" id="PS50865"/>
    </source>
</evidence>
<dbReference type="OrthoDB" id="3169036at2759"/>
<dbReference type="Proteomes" id="UP000515163">
    <property type="component" value="Unplaced"/>
</dbReference>
<feature type="domain" description="MYND-type" evidence="6">
    <location>
        <begin position="41"/>
        <end position="79"/>
    </location>
</feature>
<gene>
    <name evidence="8" type="primary">LOC116291515</name>
</gene>
<keyword evidence="7" id="KW-1185">Reference proteome</keyword>
<dbReference type="Pfam" id="PF01753">
    <property type="entry name" value="zf-MYND"/>
    <property type="match status" value="1"/>
</dbReference>
<keyword evidence="3" id="KW-0862">Zinc</keyword>
<name>A0A6P8HPI4_ACTTE</name>
<evidence type="ECO:0000256" key="4">
    <source>
        <dbReference type="PROSITE-ProRule" id="PRU00134"/>
    </source>
</evidence>
<dbReference type="Gene3D" id="6.10.140.2220">
    <property type="match status" value="1"/>
</dbReference>
<dbReference type="PROSITE" id="PS50865">
    <property type="entry name" value="ZF_MYND_2"/>
    <property type="match status" value="1"/>
</dbReference>
<keyword evidence="1" id="KW-0479">Metal-binding</keyword>
<feature type="compositionally biased region" description="Basic and acidic residues" evidence="5">
    <location>
        <begin position="154"/>
        <end position="164"/>
    </location>
</feature>
<evidence type="ECO:0000256" key="2">
    <source>
        <dbReference type="ARBA" id="ARBA00022771"/>
    </source>
</evidence>
<dbReference type="SUPFAM" id="SSF144232">
    <property type="entry name" value="HIT/MYND zinc finger-like"/>
    <property type="match status" value="1"/>
</dbReference>